<evidence type="ECO:0000313" key="2">
    <source>
        <dbReference type="EMBL" id="GMR40743.1"/>
    </source>
</evidence>
<reference evidence="3" key="1">
    <citation type="submission" date="2022-10" db="EMBL/GenBank/DDBJ databases">
        <title>Genome assembly of Pristionchus species.</title>
        <authorList>
            <person name="Yoshida K."/>
            <person name="Sommer R.J."/>
        </authorList>
    </citation>
    <scope>NUCLEOTIDE SEQUENCE [LARGE SCALE GENOMIC DNA]</scope>
    <source>
        <strain evidence="3">RS5460</strain>
    </source>
</reference>
<dbReference type="Proteomes" id="UP001328107">
    <property type="component" value="Unassembled WGS sequence"/>
</dbReference>
<feature type="region of interest" description="Disordered" evidence="1">
    <location>
        <begin position="104"/>
        <end position="128"/>
    </location>
</feature>
<gene>
    <name evidence="2" type="ORF">PMAYCL1PPCAC_10938</name>
</gene>
<keyword evidence="3" id="KW-1185">Reference proteome</keyword>
<feature type="compositionally biased region" description="Polar residues" evidence="1">
    <location>
        <begin position="117"/>
        <end position="128"/>
    </location>
</feature>
<feature type="non-terminal residue" evidence="2">
    <location>
        <position position="1"/>
    </location>
</feature>
<accession>A0AAN5C7U5</accession>
<evidence type="ECO:0000256" key="1">
    <source>
        <dbReference type="SAM" id="MobiDB-lite"/>
    </source>
</evidence>
<evidence type="ECO:0000313" key="3">
    <source>
        <dbReference type="Proteomes" id="UP001328107"/>
    </source>
</evidence>
<dbReference type="EMBL" id="BTRK01000003">
    <property type="protein sequence ID" value="GMR40743.1"/>
    <property type="molecule type" value="Genomic_DNA"/>
</dbReference>
<dbReference type="AlphaFoldDB" id="A0AAN5C7U5"/>
<name>A0AAN5C7U5_9BILA</name>
<organism evidence="2 3">
    <name type="scientific">Pristionchus mayeri</name>
    <dbReference type="NCBI Taxonomy" id="1317129"/>
    <lineage>
        <taxon>Eukaryota</taxon>
        <taxon>Metazoa</taxon>
        <taxon>Ecdysozoa</taxon>
        <taxon>Nematoda</taxon>
        <taxon>Chromadorea</taxon>
        <taxon>Rhabditida</taxon>
        <taxon>Rhabditina</taxon>
        <taxon>Diplogasteromorpha</taxon>
        <taxon>Diplogasteroidea</taxon>
        <taxon>Neodiplogasteridae</taxon>
        <taxon>Pristionchus</taxon>
    </lineage>
</organism>
<protein>
    <submittedName>
        <fullName evidence="2">Uncharacterized protein</fullName>
    </submittedName>
</protein>
<proteinExistence type="predicted"/>
<comment type="caution">
    <text evidence="2">The sequence shown here is derived from an EMBL/GenBank/DDBJ whole genome shotgun (WGS) entry which is preliminary data.</text>
</comment>
<sequence>LDNSRMYRLEEATKVDGEDGVFPTINYTCVLRRCASGSHESGARVHLRTSGGQISQSKEKSGSAVEVEAVSSSLCCFSCACNLLSDAHTLPHALHSNRREVEGESLSSPKLHEPMSESVSGVGSFSWM</sequence>